<organism evidence="13 14">
    <name type="scientific">Aureimonas endophytica</name>
    <dbReference type="NCBI Taxonomy" id="2027858"/>
    <lineage>
        <taxon>Bacteria</taxon>
        <taxon>Pseudomonadati</taxon>
        <taxon>Pseudomonadota</taxon>
        <taxon>Alphaproteobacteria</taxon>
        <taxon>Hyphomicrobiales</taxon>
        <taxon>Aurantimonadaceae</taxon>
        <taxon>Aureimonas</taxon>
    </lineage>
</organism>
<dbReference type="PANTHER" id="PTHR42789:SF1">
    <property type="entry name" value="D-ISOMER SPECIFIC 2-HYDROXYACID DEHYDROGENASE FAMILY PROTEIN (AFU_ORTHOLOGUE AFUA_6G10090)"/>
    <property type="match status" value="1"/>
</dbReference>
<dbReference type="SUPFAM" id="SSF51735">
    <property type="entry name" value="NAD(P)-binding Rossmann-fold domains"/>
    <property type="match status" value="1"/>
</dbReference>
<dbReference type="InterPro" id="IPR006236">
    <property type="entry name" value="PGDH"/>
</dbReference>
<keyword evidence="7 9" id="KW-0520">NAD</keyword>
<evidence type="ECO:0000259" key="12">
    <source>
        <dbReference type="Pfam" id="PF19304"/>
    </source>
</evidence>
<dbReference type="Pfam" id="PF02826">
    <property type="entry name" value="2-Hacid_dh_C"/>
    <property type="match status" value="1"/>
</dbReference>
<dbReference type="PROSITE" id="PS00670">
    <property type="entry name" value="D_2_HYDROXYACID_DH_2"/>
    <property type="match status" value="1"/>
</dbReference>
<dbReference type="PANTHER" id="PTHR42789">
    <property type="entry name" value="D-ISOMER SPECIFIC 2-HYDROXYACID DEHYDROGENASE FAMILY PROTEIN (AFU_ORTHOLOGUE AFUA_6G10090)"/>
    <property type="match status" value="1"/>
</dbReference>
<accession>A0A916ZFH3</accession>
<protein>
    <recommendedName>
        <fullName evidence="4 9">D-3-phosphoglycerate dehydrogenase</fullName>
        <ecNumber evidence="3 9">1.1.1.95</ecNumber>
    </recommendedName>
</protein>
<evidence type="ECO:0000256" key="7">
    <source>
        <dbReference type="ARBA" id="ARBA00023027"/>
    </source>
</evidence>
<dbReference type="CDD" id="cd04902">
    <property type="entry name" value="ACT_3PGDH-xct"/>
    <property type="match status" value="1"/>
</dbReference>
<dbReference type="SUPFAM" id="SSF143548">
    <property type="entry name" value="Serine metabolism enzymes domain"/>
    <property type="match status" value="1"/>
</dbReference>
<evidence type="ECO:0000313" key="13">
    <source>
        <dbReference type="EMBL" id="GGD94279.1"/>
    </source>
</evidence>
<dbReference type="GO" id="GO:0006564">
    <property type="term" value="P:L-serine biosynthetic process"/>
    <property type="evidence" value="ECO:0007669"/>
    <property type="project" value="UniProtKB-UniRule"/>
</dbReference>
<evidence type="ECO:0000259" key="10">
    <source>
        <dbReference type="Pfam" id="PF00389"/>
    </source>
</evidence>
<dbReference type="PROSITE" id="PS00671">
    <property type="entry name" value="D_2_HYDROXYACID_DH_3"/>
    <property type="match status" value="1"/>
</dbReference>
<dbReference type="InterPro" id="IPR050857">
    <property type="entry name" value="D-2-hydroxyacid_DH"/>
</dbReference>
<sequence length="530" mass="56614">MAPRVLVSDQLSKTAVQIFKDRGVEVDYLPDLGKDKDQLLAVIDQYDGLAIRSATKVTEKVIEAASKLKVVGRAGIGVDNVDIPAASRRGIIVMNTPFGNSITTAEHAIAMMFAVARDLPAADLSTKAGKWEKNRFLGVEITGKVLGIVGCGNIGSIVAARATGLKMKVVAFDPFLSAERAEQLGIEKVELPELFRRADFITLHTPLTDKTRGIIDAAAIAQMKDGVRIINCARGGLVNEADLYAALKSGKVAGAGIDVFETEPAKESPLFSLDNVVCTPHLGASTEEAQENVALQVAEQMSDYLVNGAVSNALNMPSITAEEAPILTPFVKLAEILGAFVGQVTEDPIKEIEILFDGATAAMNTRALTSAAIAGLLKPLVQTVNMVSAPLMAKERGIIVSEVRRDKSGVFDGYIKLTVKTEKMTRSVAGTCFADRKPRFIQIKDINLEAEVGRHMLYITNRDVPGMIGEIGMTCGRNKVNIANFHLGRDAKGGDAIAILYLDEAVGEAALADIRNIEGVGQAKLLSFEV</sequence>
<name>A0A916ZFH3_9HYPH</name>
<evidence type="ECO:0000256" key="3">
    <source>
        <dbReference type="ARBA" id="ARBA00013143"/>
    </source>
</evidence>
<evidence type="ECO:0000256" key="1">
    <source>
        <dbReference type="ARBA" id="ARBA00005216"/>
    </source>
</evidence>
<evidence type="ECO:0000259" key="11">
    <source>
        <dbReference type="Pfam" id="PF02826"/>
    </source>
</evidence>
<dbReference type="InterPro" id="IPR006140">
    <property type="entry name" value="D-isomer_DH_NAD-bd"/>
</dbReference>
<feature type="domain" description="D-isomer specific 2-hydroxyacid dehydrogenase catalytic" evidence="10">
    <location>
        <begin position="5"/>
        <end position="315"/>
    </location>
</feature>
<dbReference type="GO" id="GO:0004617">
    <property type="term" value="F:phosphoglycerate dehydrogenase activity"/>
    <property type="evidence" value="ECO:0007669"/>
    <property type="project" value="UniProtKB-UniRule"/>
</dbReference>
<dbReference type="Proteomes" id="UP000644699">
    <property type="component" value="Unassembled WGS sequence"/>
</dbReference>
<gene>
    <name evidence="13" type="ORF">GCM10011390_11290</name>
</gene>
<dbReference type="NCBIfam" id="TIGR01327">
    <property type="entry name" value="PGDH"/>
    <property type="match status" value="1"/>
</dbReference>
<keyword evidence="6 9" id="KW-0560">Oxidoreductase</keyword>
<comment type="caution">
    <text evidence="13">The sequence shown here is derived from an EMBL/GenBank/DDBJ whole genome shotgun (WGS) entry which is preliminary data.</text>
</comment>
<evidence type="ECO:0000256" key="4">
    <source>
        <dbReference type="ARBA" id="ARBA00021582"/>
    </source>
</evidence>
<dbReference type="InterPro" id="IPR045865">
    <property type="entry name" value="ACT-like_dom_sf"/>
</dbReference>
<dbReference type="EC" id="1.1.1.95" evidence="3 9"/>
<feature type="domain" description="D-isomer specific 2-hydroxyacid dehydrogenase NAD-binding" evidence="11">
    <location>
        <begin position="109"/>
        <end position="283"/>
    </location>
</feature>
<feature type="domain" description="D-3-phosphoglycerate dehydrogenase ASB" evidence="12">
    <location>
        <begin position="327"/>
        <end position="444"/>
    </location>
</feature>
<dbReference type="SUPFAM" id="SSF52283">
    <property type="entry name" value="Formate/glycerate dehydrogenase catalytic domain-like"/>
    <property type="match status" value="1"/>
</dbReference>
<dbReference type="GO" id="GO:0051287">
    <property type="term" value="F:NAD binding"/>
    <property type="evidence" value="ECO:0007669"/>
    <property type="project" value="UniProtKB-UniRule"/>
</dbReference>
<dbReference type="Pfam" id="PF00389">
    <property type="entry name" value="2-Hacid_dh"/>
    <property type="match status" value="1"/>
</dbReference>
<dbReference type="Pfam" id="PF19304">
    <property type="entry name" value="PGDH_inter"/>
    <property type="match status" value="1"/>
</dbReference>
<evidence type="ECO:0000256" key="8">
    <source>
        <dbReference type="ARBA" id="ARBA00048731"/>
    </source>
</evidence>
<dbReference type="CDD" id="cd12173">
    <property type="entry name" value="PGDH_4"/>
    <property type="match status" value="1"/>
</dbReference>
<dbReference type="InterPro" id="IPR045626">
    <property type="entry name" value="PGDH_ASB_dom"/>
</dbReference>
<reference evidence="13" key="2">
    <citation type="submission" date="2020-09" db="EMBL/GenBank/DDBJ databases">
        <authorList>
            <person name="Sun Q."/>
            <person name="Zhou Y."/>
        </authorList>
    </citation>
    <scope>NUCLEOTIDE SEQUENCE</scope>
    <source>
        <strain evidence="13">CGMCC 1.15367</strain>
    </source>
</reference>
<comment type="pathway">
    <text evidence="1 9">Amino-acid biosynthesis; L-serine biosynthesis; L-serine from 3-phospho-D-glycerate: step 1/3.</text>
</comment>
<keyword evidence="9" id="KW-0718">Serine biosynthesis</keyword>
<dbReference type="InterPro" id="IPR029752">
    <property type="entry name" value="D-isomer_DH_CS1"/>
</dbReference>
<keyword evidence="5 9" id="KW-0028">Amino-acid biosynthesis</keyword>
<dbReference type="EMBL" id="BMIQ01000001">
    <property type="protein sequence ID" value="GGD94279.1"/>
    <property type="molecule type" value="Genomic_DNA"/>
</dbReference>
<evidence type="ECO:0000256" key="9">
    <source>
        <dbReference type="RuleBase" id="RU363003"/>
    </source>
</evidence>
<dbReference type="Gene3D" id="3.30.70.260">
    <property type="match status" value="1"/>
</dbReference>
<dbReference type="AlphaFoldDB" id="A0A916ZFH3"/>
<comment type="catalytic activity">
    <reaction evidence="8 9">
        <text>(2R)-3-phosphoglycerate + NAD(+) = 3-phosphooxypyruvate + NADH + H(+)</text>
        <dbReference type="Rhea" id="RHEA:12641"/>
        <dbReference type="ChEBI" id="CHEBI:15378"/>
        <dbReference type="ChEBI" id="CHEBI:18110"/>
        <dbReference type="ChEBI" id="CHEBI:57540"/>
        <dbReference type="ChEBI" id="CHEBI:57945"/>
        <dbReference type="ChEBI" id="CHEBI:58272"/>
        <dbReference type="EC" id="1.1.1.95"/>
    </reaction>
</comment>
<dbReference type="Gene3D" id="3.40.50.720">
    <property type="entry name" value="NAD(P)-binding Rossmann-like Domain"/>
    <property type="match status" value="2"/>
</dbReference>
<comment type="similarity">
    <text evidence="2 9">Belongs to the D-isomer specific 2-hydroxyacid dehydrogenase family.</text>
</comment>
<dbReference type="InterPro" id="IPR029009">
    <property type="entry name" value="ASB_dom_sf"/>
</dbReference>
<dbReference type="Gene3D" id="3.30.1330.90">
    <property type="entry name" value="D-3-phosphoglycerate dehydrogenase, domain 3"/>
    <property type="match status" value="1"/>
</dbReference>
<evidence type="ECO:0000313" key="14">
    <source>
        <dbReference type="Proteomes" id="UP000644699"/>
    </source>
</evidence>
<keyword evidence="14" id="KW-1185">Reference proteome</keyword>
<evidence type="ECO:0000256" key="6">
    <source>
        <dbReference type="ARBA" id="ARBA00023002"/>
    </source>
</evidence>
<proteinExistence type="inferred from homology"/>
<dbReference type="InterPro" id="IPR006139">
    <property type="entry name" value="D-isomer_2_OHA_DH_cat_dom"/>
</dbReference>
<evidence type="ECO:0000256" key="5">
    <source>
        <dbReference type="ARBA" id="ARBA00022605"/>
    </source>
</evidence>
<dbReference type="SUPFAM" id="SSF55021">
    <property type="entry name" value="ACT-like"/>
    <property type="match status" value="1"/>
</dbReference>
<evidence type="ECO:0000256" key="2">
    <source>
        <dbReference type="ARBA" id="ARBA00005854"/>
    </source>
</evidence>
<dbReference type="FunFam" id="3.40.50.720:FF:000021">
    <property type="entry name" value="D-3-phosphoglycerate dehydrogenase"/>
    <property type="match status" value="1"/>
</dbReference>
<dbReference type="InterPro" id="IPR029753">
    <property type="entry name" value="D-isomer_DH_CS"/>
</dbReference>
<dbReference type="PROSITE" id="PS00065">
    <property type="entry name" value="D_2_HYDROXYACID_DH_1"/>
    <property type="match status" value="1"/>
</dbReference>
<reference evidence="13" key="1">
    <citation type="journal article" date="2014" name="Int. J. Syst. Evol. Microbiol.">
        <title>Complete genome sequence of Corynebacterium casei LMG S-19264T (=DSM 44701T), isolated from a smear-ripened cheese.</title>
        <authorList>
            <consortium name="US DOE Joint Genome Institute (JGI-PGF)"/>
            <person name="Walter F."/>
            <person name="Albersmeier A."/>
            <person name="Kalinowski J."/>
            <person name="Ruckert C."/>
        </authorList>
    </citation>
    <scope>NUCLEOTIDE SEQUENCE</scope>
    <source>
        <strain evidence="13">CGMCC 1.15367</strain>
    </source>
</reference>
<dbReference type="InterPro" id="IPR036291">
    <property type="entry name" value="NAD(P)-bd_dom_sf"/>
</dbReference>
<dbReference type="RefSeq" id="WP_188907194.1">
    <property type="nucleotide sequence ID" value="NZ_BMIQ01000001.1"/>
</dbReference>